<dbReference type="HAMAP" id="MF_00185">
    <property type="entry name" value="IPP_trans"/>
    <property type="match status" value="1"/>
</dbReference>
<dbReference type="GO" id="GO:0005524">
    <property type="term" value="F:ATP binding"/>
    <property type="evidence" value="ECO:0007669"/>
    <property type="project" value="UniProtKB-UniRule"/>
</dbReference>
<feature type="binding site" evidence="10">
    <location>
        <begin position="11"/>
        <end position="18"/>
    </location>
    <ligand>
        <name>ATP</name>
        <dbReference type="ChEBI" id="CHEBI:30616"/>
    </ligand>
</feature>
<comment type="caution">
    <text evidence="14">The sequence shown here is derived from an EMBL/GenBank/DDBJ whole genome shotgun (WGS) entry which is preliminary data.</text>
</comment>
<dbReference type="AlphaFoldDB" id="A0A2N3IF55"/>
<comment type="cofactor">
    <cofactor evidence="1 10">
        <name>Mg(2+)</name>
        <dbReference type="ChEBI" id="CHEBI:18420"/>
    </cofactor>
</comment>
<evidence type="ECO:0000256" key="9">
    <source>
        <dbReference type="ARBA" id="ARBA00049563"/>
    </source>
</evidence>
<keyword evidence="5 10" id="KW-0819">tRNA processing</keyword>
<comment type="similarity">
    <text evidence="3 10 13">Belongs to the IPP transferase family.</text>
</comment>
<feature type="region of interest" description="Interaction with substrate tRNA" evidence="10">
    <location>
        <begin position="36"/>
        <end position="39"/>
    </location>
</feature>
<evidence type="ECO:0000256" key="7">
    <source>
        <dbReference type="ARBA" id="ARBA00022840"/>
    </source>
</evidence>
<evidence type="ECO:0000256" key="11">
    <source>
        <dbReference type="RuleBase" id="RU003783"/>
    </source>
</evidence>
<evidence type="ECO:0000256" key="3">
    <source>
        <dbReference type="ARBA" id="ARBA00005842"/>
    </source>
</evidence>
<reference evidence="14 15" key="1">
    <citation type="submission" date="2017-06" db="EMBL/GenBank/DDBJ databases">
        <title>Raineya orbicola gen. nov., sp. nov. a slightly thermophilic bacterium of the phylum Bacteroidetes and the description of Raineyaceae fam. nov.</title>
        <authorList>
            <person name="Albuquerque L."/>
            <person name="Polonia A.R.M."/>
            <person name="Barroso C."/>
            <person name="Froufe H.J.C."/>
            <person name="Lage O."/>
            <person name="Lobo-Da-Cunha A."/>
            <person name="Egas C."/>
            <person name="Da Costa M.S."/>
        </authorList>
    </citation>
    <scope>NUCLEOTIDE SEQUENCE [LARGE SCALE GENOMIC DNA]</scope>
    <source>
        <strain evidence="14 15">SPSPC-11</strain>
    </source>
</reference>
<evidence type="ECO:0000256" key="10">
    <source>
        <dbReference type="HAMAP-Rule" id="MF_00185"/>
    </source>
</evidence>
<accession>A0A2N3IF55</accession>
<dbReference type="RefSeq" id="WP_101358781.1">
    <property type="nucleotide sequence ID" value="NZ_NKXO01000021.1"/>
</dbReference>
<dbReference type="EMBL" id="NKXO01000021">
    <property type="protein sequence ID" value="PKQ68946.1"/>
    <property type="molecule type" value="Genomic_DNA"/>
</dbReference>
<keyword evidence="8 10" id="KW-0460">Magnesium</keyword>
<keyword evidence="15" id="KW-1185">Reference proteome</keyword>
<dbReference type="InterPro" id="IPR018022">
    <property type="entry name" value="IPT"/>
</dbReference>
<keyword evidence="7 10" id="KW-0067">ATP-binding</keyword>
<dbReference type="PANTHER" id="PTHR11088">
    <property type="entry name" value="TRNA DIMETHYLALLYLTRANSFERASE"/>
    <property type="match status" value="1"/>
</dbReference>
<evidence type="ECO:0000256" key="13">
    <source>
        <dbReference type="RuleBase" id="RU003785"/>
    </source>
</evidence>
<dbReference type="PANTHER" id="PTHR11088:SF60">
    <property type="entry name" value="TRNA DIMETHYLALLYLTRANSFERASE"/>
    <property type="match status" value="1"/>
</dbReference>
<dbReference type="SUPFAM" id="SSF52540">
    <property type="entry name" value="P-loop containing nucleoside triphosphate hydrolases"/>
    <property type="match status" value="2"/>
</dbReference>
<protein>
    <recommendedName>
        <fullName evidence="10">tRNA dimethylallyltransferase</fullName>
        <ecNumber evidence="10">2.5.1.75</ecNumber>
    </recommendedName>
    <alternativeName>
        <fullName evidence="10">Dimethylallyl diphosphate:tRNA dimethylallyltransferase</fullName>
        <shortName evidence="10">DMAPP:tRNA dimethylallyltransferase</shortName>
        <shortName evidence="10">DMATase</shortName>
    </alternativeName>
    <alternativeName>
        <fullName evidence="10">Isopentenyl-diphosphate:tRNA isopentenyltransferase</fullName>
        <shortName evidence="10">IPP transferase</shortName>
        <shortName evidence="10">IPPT</shortName>
        <shortName evidence="10">IPTase</shortName>
    </alternativeName>
</protein>
<evidence type="ECO:0000256" key="2">
    <source>
        <dbReference type="ARBA" id="ARBA00003213"/>
    </source>
</evidence>
<dbReference type="Proteomes" id="UP000233387">
    <property type="component" value="Unassembled WGS sequence"/>
</dbReference>
<evidence type="ECO:0000256" key="5">
    <source>
        <dbReference type="ARBA" id="ARBA00022694"/>
    </source>
</evidence>
<dbReference type="InterPro" id="IPR027417">
    <property type="entry name" value="P-loop_NTPase"/>
</dbReference>
<comment type="caution">
    <text evidence="10">Lacks conserved residue(s) required for the propagation of feature annotation.</text>
</comment>
<feature type="site" description="Interaction with substrate tRNA" evidence="10">
    <location>
        <position position="102"/>
    </location>
</feature>
<dbReference type="OrthoDB" id="9776390at2"/>
<comment type="subunit">
    <text evidence="10">Monomer.</text>
</comment>
<comment type="function">
    <text evidence="2 10 12">Catalyzes the transfer of a dimethylallyl group onto the adenine at position 37 in tRNAs that read codons beginning with uridine, leading to the formation of N6-(dimethylallyl)adenosine (i(6)A).</text>
</comment>
<proteinExistence type="inferred from homology"/>
<organism evidence="14 15">
    <name type="scientific">Raineya orbicola</name>
    <dbReference type="NCBI Taxonomy" id="2016530"/>
    <lineage>
        <taxon>Bacteria</taxon>
        <taxon>Pseudomonadati</taxon>
        <taxon>Bacteroidota</taxon>
        <taxon>Cytophagia</taxon>
        <taxon>Cytophagales</taxon>
        <taxon>Raineyaceae</taxon>
        <taxon>Raineya</taxon>
    </lineage>
</organism>
<gene>
    <name evidence="10" type="primary">miaA</name>
    <name evidence="14" type="ORF">Rain11_1479</name>
</gene>
<evidence type="ECO:0000256" key="12">
    <source>
        <dbReference type="RuleBase" id="RU003784"/>
    </source>
</evidence>
<dbReference type="Pfam" id="PF01715">
    <property type="entry name" value="IPPT"/>
    <property type="match status" value="1"/>
</dbReference>
<feature type="site" description="Interaction with substrate tRNA" evidence="10">
    <location>
        <position position="124"/>
    </location>
</feature>
<keyword evidence="4 10" id="KW-0808">Transferase</keyword>
<evidence type="ECO:0000313" key="14">
    <source>
        <dbReference type="EMBL" id="PKQ68946.1"/>
    </source>
</evidence>
<dbReference type="Gene3D" id="3.40.50.300">
    <property type="entry name" value="P-loop containing nucleotide triphosphate hydrolases"/>
    <property type="match status" value="1"/>
</dbReference>
<evidence type="ECO:0000256" key="1">
    <source>
        <dbReference type="ARBA" id="ARBA00001946"/>
    </source>
</evidence>
<dbReference type="GO" id="GO:0052381">
    <property type="term" value="F:tRNA dimethylallyltransferase activity"/>
    <property type="evidence" value="ECO:0007669"/>
    <property type="project" value="UniProtKB-UniRule"/>
</dbReference>
<evidence type="ECO:0000256" key="6">
    <source>
        <dbReference type="ARBA" id="ARBA00022741"/>
    </source>
</evidence>
<dbReference type="InterPro" id="IPR039657">
    <property type="entry name" value="Dimethylallyltransferase"/>
</dbReference>
<sequence>MQRKFLISVVGATAVGKTEMAIRLAKHFQTEIISADSRQFFKELSIGTAKPTPAEMQGVPHYLVDNLSITQNYTVADFERDALVILDKIFAQKNIAILVGGSGLYCKAIWEGFDDIPDVPANIRKQVIELYEQKGLSFLQAELQKLDEVYFKQVDIQNPQRLMRALEVCYATGKPFSSFRKGKKAQRNFQNIKIGLERPREELYERINQRMDLMLSQGLLQEAQSLYPYKTHNALQTVGYREIFDYLEGKQDWENTIRLLKQNSRHYAKRQMTWFKKDTEIIWFHPSQWVEIVQFVEKRIKETTELQ</sequence>
<keyword evidence="6 10" id="KW-0547">Nucleotide-binding</keyword>
<feature type="region of interest" description="Interaction with substrate tRNA" evidence="10">
    <location>
        <begin position="160"/>
        <end position="164"/>
    </location>
</feature>
<dbReference type="EC" id="2.5.1.75" evidence="10"/>
<evidence type="ECO:0000313" key="15">
    <source>
        <dbReference type="Proteomes" id="UP000233387"/>
    </source>
</evidence>
<dbReference type="GO" id="GO:0006400">
    <property type="term" value="P:tRNA modification"/>
    <property type="evidence" value="ECO:0007669"/>
    <property type="project" value="TreeGrafter"/>
</dbReference>
<comment type="catalytic activity">
    <reaction evidence="9 10 11">
        <text>adenosine(37) in tRNA + dimethylallyl diphosphate = N(6)-dimethylallyladenosine(37) in tRNA + diphosphate</text>
        <dbReference type="Rhea" id="RHEA:26482"/>
        <dbReference type="Rhea" id="RHEA-COMP:10162"/>
        <dbReference type="Rhea" id="RHEA-COMP:10375"/>
        <dbReference type="ChEBI" id="CHEBI:33019"/>
        <dbReference type="ChEBI" id="CHEBI:57623"/>
        <dbReference type="ChEBI" id="CHEBI:74411"/>
        <dbReference type="ChEBI" id="CHEBI:74415"/>
        <dbReference type="EC" id="2.5.1.75"/>
    </reaction>
</comment>
<name>A0A2N3IF55_9BACT</name>
<evidence type="ECO:0000256" key="4">
    <source>
        <dbReference type="ARBA" id="ARBA00022679"/>
    </source>
</evidence>
<evidence type="ECO:0000256" key="8">
    <source>
        <dbReference type="ARBA" id="ARBA00022842"/>
    </source>
</evidence>
<dbReference type="Gene3D" id="1.10.20.140">
    <property type="match status" value="1"/>
</dbReference>
<feature type="binding site" evidence="10">
    <location>
        <begin position="13"/>
        <end position="18"/>
    </location>
    <ligand>
        <name>substrate</name>
    </ligand>
</feature>
<dbReference type="NCBIfam" id="TIGR00174">
    <property type="entry name" value="miaA"/>
    <property type="match status" value="1"/>
</dbReference>